<reference evidence="2" key="2">
    <citation type="submission" date="2015-04" db="UniProtKB">
        <authorList>
            <consortium name="EnsemblPlants"/>
        </authorList>
    </citation>
    <scope>IDENTIFICATION</scope>
</reference>
<proteinExistence type="predicted"/>
<feature type="region of interest" description="Disordered" evidence="1">
    <location>
        <begin position="20"/>
        <end position="53"/>
    </location>
</feature>
<protein>
    <submittedName>
        <fullName evidence="2">Uncharacterized protein</fullName>
    </submittedName>
</protein>
<evidence type="ECO:0000313" key="2">
    <source>
        <dbReference type="EnsemblPlants" id="OGLUM01G15340.1"/>
    </source>
</evidence>
<accession>A0A0D9Y7P1</accession>
<dbReference type="Gramene" id="OGLUM01G15340.1">
    <property type="protein sequence ID" value="OGLUM01G15340.1"/>
    <property type="gene ID" value="OGLUM01G15340"/>
</dbReference>
<reference evidence="2" key="3">
    <citation type="submission" date="2018-05" db="EMBL/GenBank/DDBJ databases">
        <title>OgluRS3 (Oryza glumaepatula Reference Sequence Version 3).</title>
        <authorList>
            <person name="Zhang J."/>
            <person name="Kudrna D."/>
            <person name="Lee S."/>
            <person name="Talag J."/>
            <person name="Welchert J."/>
            <person name="Wing R.A."/>
        </authorList>
    </citation>
    <scope>NUCLEOTIDE SEQUENCE [LARGE SCALE GENOMIC DNA]</scope>
</reference>
<name>A0A0D9Y7P1_9ORYZ</name>
<dbReference type="HOGENOM" id="CLU_1498550_0_0_1"/>
<organism evidence="2">
    <name type="scientific">Oryza glumipatula</name>
    <dbReference type="NCBI Taxonomy" id="40148"/>
    <lineage>
        <taxon>Eukaryota</taxon>
        <taxon>Viridiplantae</taxon>
        <taxon>Streptophyta</taxon>
        <taxon>Embryophyta</taxon>
        <taxon>Tracheophyta</taxon>
        <taxon>Spermatophyta</taxon>
        <taxon>Magnoliopsida</taxon>
        <taxon>Liliopsida</taxon>
        <taxon>Poales</taxon>
        <taxon>Poaceae</taxon>
        <taxon>BOP clade</taxon>
        <taxon>Oryzoideae</taxon>
        <taxon>Oryzeae</taxon>
        <taxon>Oryzinae</taxon>
        <taxon>Oryza</taxon>
    </lineage>
</organism>
<dbReference type="Proteomes" id="UP000026961">
    <property type="component" value="Chromosome 1"/>
</dbReference>
<dbReference type="EnsemblPlants" id="OGLUM01G15340.1">
    <property type="protein sequence ID" value="OGLUM01G15340.1"/>
    <property type="gene ID" value="OGLUM01G15340"/>
</dbReference>
<reference evidence="2" key="1">
    <citation type="submission" date="2013-08" db="EMBL/GenBank/DDBJ databases">
        <title>Oryza genome evolution.</title>
        <authorList>
            <person name="Wing R.A."/>
            <person name="Panaud O."/>
            <person name="Oliveira A.C."/>
        </authorList>
    </citation>
    <scope>NUCLEOTIDE SEQUENCE</scope>
</reference>
<dbReference type="AlphaFoldDB" id="A0A0D9Y7P1"/>
<evidence type="ECO:0000313" key="3">
    <source>
        <dbReference type="Proteomes" id="UP000026961"/>
    </source>
</evidence>
<sequence length="180" mass="19584">MVVIQRADTMKPTTIGAVMNQRGERGDDGVWEAGGDNDSRGRQRGGARSGGIGGNEYRLRWRDGAGGRGSNAADAVEQEGIERRRRVCEREEGRVEMAMGACSPFPHGDPTLAAAEDHLIVSSSLDKTVRVRDLRGENDDETVCRGLRIVVRYRWIRHGVATTGHETGGLASSAREMAHD</sequence>
<evidence type="ECO:0000256" key="1">
    <source>
        <dbReference type="SAM" id="MobiDB-lite"/>
    </source>
</evidence>
<keyword evidence="3" id="KW-1185">Reference proteome</keyword>